<dbReference type="Gene3D" id="2.160.10.10">
    <property type="entry name" value="Hexapeptide repeat proteins"/>
    <property type="match status" value="1"/>
</dbReference>
<keyword evidence="3" id="KW-1185">Reference proteome</keyword>
<dbReference type="InterPro" id="IPR018357">
    <property type="entry name" value="Hexapep_transf_CS"/>
</dbReference>
<dbReference type="OrthoDB" id="25818at2759"/>
<dbReference type="PROSITE" id="PS00101">
    <property type="entry name" value="HEXAPEP_TRANSFERASES"/>
    <property type="match status" value="1"/>
</dbReference>
<name>A0A2V3IH11_9FLOR</name>
<organism evidence="2 3">
    <name type="scientific">Gracilariopsis chorda</name>
    <dbReference type="NCBI Taxonomy" id="448386"/>
    <lineage>
        <taxon>Eukaryota</taxon>
        <taxon>Rhodophyta</taxon>
        <taxon>Florideophyceae</taxon>
        <taxon>Rhodymeniophycidae</taxon>
        <taxon>Gracilariales</taxon>
        <taxon>Gracilariaceae</taxon>
        <taxon>Gracilariopsis</taxon>
    </lineage>
</organism>
<evidence type="ECO:0000313" key="3">
    <source>
        <dbReference type="Proteomes" id="UP000247409"/>
    </source>
</evidence>
<dbReference type="PANTHER" id="PTHR13061:SF29">
    <property type="entry name" value="GAMMA CARBONIC ANHYDRASE-LIKE 1, MITOCHONDRIAL-RELATED"/>
    <property type="match status" value="1"/>
</dbReference>
<gene>
    <name evidence="2" type="ORF">BWQ96_08957</name>
</gene>
<dbReference type="InterPro" id="IPR047324">
    <property type="entry name" value="LbH_gamma_CA-like"/>
</dbReference>
<sequence>MRRALVRRAAQHFRSLCSKPAPPGEGPNHRAIMSLDADTIRPYVQPNAFVAPSASVIGSVVINDKSAIMYGAVIRGDLALIQIGALTVIGENSVLTAGAVDGMMTPSDAVSTGLALEPELWVGDYCLIGAGVTLKGCHLMGDNIVGHCSSVAEGATLGRYAILEPGTSVGEGVSIPEGEVWGGSPAQKVRDVTDDEKLQMRQGAERRYSTTASHAYEFLPVGFGYLEKEALEKTDAAVASK</sequence>
<evidence type="ECO:0000256" key="1">
    <source>
        <dbReference type="ARBA" id="ARBA00022679"/>
    </source>
</evidence>
<dbReference type="SUPFAM" id="SSF51161">
    <property type="entry name" value="Trimeric LpxA-like enzymes"/>
    <property type="match status" value="1"/>
</dbReference>
<dbReference type="CDD" id="cd04645">
    <property type="entry name" value="LbH_gamma_CA_like"/>
    <property type="match status" value="1"/>
</dbReference>
<dbReference type="InterPro" id="IPR011004">
    <property type="entry name" value="Trimer_LpxA-like_sf"/>
</dbReference>
<dbReference type="EMBL" id="NBIV01000221">
    <property type="protein sequence ID" value="PXF41342.1"/>
    <property type="molecule type" value="Genomic_DNA"/>
</dbReference>
<evidence type="ECO:0000313" key="2">
    <source>
        <dbReference type="EMBL" id="PXF41342.1"/>
    </source>
</evidence>
<comment type="caution">
    <text evidence="2">The sequence shown here is derived from an EMBL/GenBank/DDBJ whole genome shotgun (WGS) entry which is preliminary data.</text>
</comment>
<dbReference type="PANTHER" id="PTHR13061">
    <property type="entry name" value="DYNACTIN SUBUNIT P25"/>
    <property type="match status" value="1"/>
</dbReference>
<protein>
    <submittedName>
        <fullName evidence="2">Gamma carbonic anhydrase 2, mitochondrial</fullName>
    </submittedName>
</protein>
<keyword evidence="1" id="KW-0808">Transferase</keyword>
<reference evidence="2 3" key="1">
    <citation type="journal article" date="2018" name="Mol. Biol. Evol.">
        <title>Analysis of the draft genome of the red seaweed Gracilariopsis chorda provides insights into genome size evolution in Rhodophyta.</title>
        <authorList>
            <person name="Lee J."/>
            <person name="Yang E.C."/>
            <person name="Graf L."/>
            <person name="Yang J.H."/>
            <person name="Qiu H."/>
            <person name="Zel Zion U."/>
            <person name="Chan C.X."/>
            <person name="Stephens T.G."/>
            <person name="Weber A.P.M."/>
            <person name="Boo G.H."/>
            <person name="Boo S.M."/>
            <person name="Kim K.M."/>
            <person name="Shin Y."/>
            <person name="Jung M."/>
            <person name="Lee S.J."/>
            <person name="Yim H.S."/>
            <person name="Lee J.H."/>
            <person name="Bhattacharya D."/>
            <person name="Yoon H.S."/>
        </authorList>
    </citation>
    <scope>NUCLEOTIDE SEQUENCE [LARGE SCALE GENOMIC DNA]</scope>
    <source>
        <strain evidence="2 3">SKKU-2015</strain>
        <tissue evidence="2">Whole body</tissue>
    </source>
</reference>
<dbReference type="Proteomes" id="UP000247409">
    <property type="component" value="Unassembled WGS sequence"/>
</dbReference>
<proteinExistence type="predicted"/>
<dbReference type="GO" id="GO:0016740">
    <property type="term" value="F:transferase activity"/>
    <property type="evidence" value="ECO:0007669"/>
    <property type="project" value="UniProtKB-KW"/>
</dbReference>
<dbReference type="InterPro" id="IPR050484">
    <property type="entry name" value="Transf_Hexapept/Carb_Anhydrase"/>
</dbReference>
<dbReference type="AlphaFoldDB" id="A0A2V3IH11"/>
<accession>A0A2V3IH11</accession>
<dbReference type="STRING" id="448386.A0A2V3IH11"/>